<organism evidence="1 2">
    <name type="scientific">Grifola frondosa</name>
    <name type="common">Maitake</name>
    <name type="synonym">Polyporus frondosus</name>
    <dbReference type="NCBI Taxonomy" id="5627"/>
    <lineage>
        <taxon>Eukaryota</taxon>
        <taxon>Fungi</taxon>
        <taxon>Dikarya</taxon>
        <taxon>Basidiomycota</taxon>
        <taxon>Agaricomycotina</taxon>
        <taxon>Agaricomycetes</taxon>
        <taxon>Polyporales</taxon>
        <taxon>Grifolaceae</taxon>
        <taxon>Grifola</taxon>
    </lineage>
</organism>
<comment type="caution">
    <text evidence="1">The sequence shown here is derived from an EMBL/GenBank/DDBJ whole genome shotgun (WGS) entry which is preliminary data.</text>
</comment>
<reference evidence="1 2" key="1">
    <citation type="submission" date="2016-03" db="EMBL/GenBank/DDBJ databases">
        <title>Whole genome sequencing of Grifola frondosa 9006-11.</title>
        <authorList>
            <person name="Min B."/>
            <person name="Park H."/>
            <person name="Kim J.-G."/>
            <person name="Cho H."/>
            <person name="Oh Y.-L."/>
            <person name="Kong W.-S."/>
            <person name="Choi I.-G."/>
        </authorList>
    </citation>
    <scope>NUCLEOTIDE SEQUENCE [LARGE SCALE GENOMIC DNA]</scope>
    <source>
        <strain evidence="1 2">9006-11</strain>
    </source>
</reference>
<dbReference type="Proteomes" id="UP000092993">
    <property type="component" value="Unassembled WGS sequence"/>
</dbReference>
<accession>A0A1C7LXH9</accession>
<keyword evidence="2" id="KW-1185">Reference proteome</keyword>
<evidence type="ECO:0000313" key="1">
    <source>
        <dbReference type="EMBL" id="OBZ68946.1"/>
    </source>
</evidence>
<sequence>MSYVMVLAWTLRRRDSAVEQHRAVYGLRAEHHVTCGRFINYSIAPASSEDGLECICVLRIDRGDSMLQNTHSTAHT</sequence>
<protein>
    <submittedName>
        <fullName evidence="1">Uncharacterized protein</fullName>
    </submittedName>
</protein>
<gene>
    <name evidence="1" type="ORF">A0H81_11107</name>
</gene>
<name>A0A1C7LXH9_GRIFR</name>
<proteinExistence type="predicted"/>
<evidence type="ECO:0000313" key="2">
    <source>
        <dbReference type="Proteomes" id="UP000092993"/>
    </source>
</evidence>
<dbReference type="EMBL" id="LUGG01000019">
    <property type="protein sequence ID" value="OBZ68946.1"/>
    <property type="molecule type" value="Genomic_DNA"/>
</dbReference>
<dbReference type="AlphaFoldDB" id="A0A1C7LXH9"/>